<accession>A0AAN9L3P4</accession>
<evidence type="ECO:0000313" key="4">
    <source>
        <dbReference type="Proteomes" id="UP001367508"/>
    </source>
</evidence>
<dbReference type="AlphaFoldDB" id="A0AAN9L3P4"/>
<protein>
    <recommendedName>
        <fullName evidence="2">Trehalase</fullName>
        <ecNumber evidence="2">3.2.1.28</ecNumber>
    </recommendedName>
    <alternativeName>
        <fullName evidence="2">Alpha-trehalose glucohydrolase</fullName>
    </alternativeName>
</protein>
<dbReference type="InterPro" id="IPR012341">
    <property type="entry name" value="6hp_glycosidase-like_sf"/>
</dbReference>
<dbReference type="Pfam" id="PF01204">
    <property type="entry name" value="Trehalase"/>
    <property type="match status" value="1"/>
</dbReference>
<dbReference type="Proteomes" id="UP001367508">
    <property type="component" value="Unassembled WGS sequence"/>
</dbReference>
<dbReference type="EMBL" id="JAYMYQ010000005">
    <property type="protein sequence ID" value="KAK7328812.1"/>
    <property type="molecule type" value="Genomic_DNA"/>
</dbReference>
<comment type="catalytic activity">
    <reaction evidence="2">
        <text>alpha,alpha-trehalose + H2O = alpha-D-glucose + beta-D-glucose</text>
        <dbReference type="Rhea" id="RHEA:32675"/>
        <dbReference type="ChEBI" id="CHEBI:15377"/>
        <dbReference type="ChEBI" id="CHEBI:15903"/>
        <dbReference type="ChEBI" id="CHEBI:16551"/>
        <dbReference type="ChEBI" id="CHEBI:17925"/>
        <dbReference type="EC" id="3.2.1.28"/>
    </reaction>
</comment>
<keyword evidence="2" id="KW-0378">Hydrolase</keyword>
<comment type="similarity">
    <text evidence="1 2">Belongs to the glycosyl hydrolase 37 family.</text>
</comment>
<comment type="caution">
    <text evidence="3">The sequence shown here is derived from an EMBL/GenBank/DDBJ whole genome shotgun (WGS) entry which is preliminary data.</text>
</comment>
<dbReference type="PANTHER" id="PTHR23403:SF1">
    <property type="entry name" value="TREHALASE"/>
    <property type="match status" value="1"/>
</dbReference>
<evidence type="ECO:0000256" key="2">
    <source>
        <dbReference type="RuleBase" id="RU361180"/>
    </source>
</evidence>
<reference evidence="3 4" key="1">
    <citation type="submission" date="2024-01" db="EMBL/GenBank/DDBJ databases">
        <title>The genomes of 5 underutilized Papilionoideae crops provide insights into root nodulation and disease resistanc.</title>
        <authorList>
            <person name="Jiang F."/>
        </authorList>
    </citation>
    <scope>NUCLEOTIDE SEQUENCE [LARGE SCALE GENOMIC DNA]</scope>
    <source>
        <strain evidence="3">LVBAO_FW01</strain>
        <tissue evidence="3">Leaves</tissue>
    </source>
</reference>
<name>A0AAN9L3P4_CANGL</name>
<dbReference type="SUPFAM" id="SSF48208">
    <property type="entry name" value="Six-hairpin glycosidases"/>
    <property type="match status" value="1"/>
</dbReference>
<dbReference type="InterPro" id="IPR008928">
    <property type="entry name" value="6-hairpin_glycosidase_sf"/>
</dbReference>
<dbReference type="PRINTS" id="PR00744">
    <property type="entry name" value="GLHYDRLASE37"/>
</dbReference>
<keyword evidence="2" id="KW-0326">Glycosidase</keyword>
<dbReference type="GO" id="GO:0005993">
    <property type="term" value="P:trehalose catabolic process"/>
    <property type="evidence" value="ECO:0007669"/>
    <property type="project" value="TreeGrafter"/>
</dbReference>
<dbReference type="EC" id="3.2.1.28" evidence="2"/>
<dbReference type="Gene3D" id="1.50.10.10">
    <property type="match status" value="1"/>
</dbReference>
<sequence>MLDRCLELMKGNTELVILDALRDPKRMVRGEKGEDFRVTQSMWYQHTTAAIVTNLVSLVDGYGFAPNDARACHINRSQPLLLSAIISEIYIISDGTRLVKRCLPASQKEYEFWSSRTHKMTIRDLQGFTQFLDRYHAPWDRPRPEAFEKGQGVCFQALGRIRKATLFS</sequence>
<dbReference type="InterPro" id="IPR001661">
    <property type="entry name" value="Glyco_hydro_37"/>
</dbReference>
<organism evidence="3 4">
    <name type="scientific">Canavalia gladiata</name>
    <name type="common">Sword bean</name>
    <name type="synonym">Dolichos gladiatus</name>
    <dbReference type="NCBI Taxonomy" id="3824"/>
    <lineage>
        <taxon>Eukaryota</taxon>
        <taxon>Viridiplantae</taxon>
        <taxon>Streptophyta</taxon>
        <taxon>Embryophyta</taxon>
        <taxon>Tracheophyta</taxon>
        <taxon>Spermatophyta</taxon>
        <taxon>Magnoliopsida</taxon>
        <taxon>eudicotyledons</taxon>
        <taxon>Gunneridae</taxon>
        <taxon>Pentapetalae</taxon>
        <taxon>rosids</taxon>
        <taxon>fabids</taxon>
        <taxon>Fabales</taxon>
        <taxon>Fabaceae</taxon>
        <taxon>Papilionoideae</taxon>
        <taxon>50 kb inversion clade</taxon>
        <taxon>NPAAA clade</taxon>
        <taxon>indigoferoid/millettioid clade</taxon>
        <taxon>Phaseoleae</taxon>
        <taxon>Canavalia</taxon>
    </lineage>
</organism>
<keyword evidence="4" id="KW-1185">Reference proteome</keyword>
<gene>
    <name evidence="3" type="ORF">VNO77_22936</name>
</gene>
<dbReference type="GO" id="GO:0004555">
    <property type="term" value="F:alpha,alpha-trehalase activity"/>
    <property type="evidence" value="ECO:0007669"/>
    <property type="project" value="UniProtKB-EC"/>
</dbReference>
<dbReference type="PANTHER" id="PTHR23403">
    <property type="entry name" value="TREHALASE"/>
    <property type="match status" value="1"/>
</dbReference>
<proteinExistence type="inferred from homology"/>
<evidence type="ECO:0000313" key="3">
    <source>
        <dbReference type="EMBL" id="KAK7328812.1"/>
    </source>
</evidence>
<evidence type="ECO:0000256" key="1">
    <source>
        <dbReference type="ARBA" id="ARBA00005615"/>
    </source>
</evidence>